<name>A0A940N1X8_9PROT</name>
<evidence type="ECO:0000313" key="3">
    <source>
        <dbReference type="Proteomes" id="UP000677537"/>
    </source>
</evidence>
<organism evidence="2 3">
    <name type="scientific">Roseomonas indoligenes</name>
    <dbReference type="NCBI Taxonomy" id="2820811"/>
    <lineage>
        <taxon>Bacteria</taxon>
        <taxon>Pseudomonadati</taxon>
        <taxon>Pseudomonadota</taxon>
        <taxon>Alphaproteobacteria</taxon>
        <taxon>Acetobacterales</taxon>
        <taxon>Roseomonadaceae</taxon>
        <taxon>Roseomonas</taxon>
    </lineage>
</organism>
<feature type="domain" description="Amidohydrolase-related" evidence="1">
    <location>
        <begin position="25"/>
        <end position="288"/>
    </location>
</feature>
<proteinExistence type="predicted"/>
<comment type="caution">
    <text evidence="2">The sequence shown here is derived from an EMBL/GenBank/DDBJ whole genome shotgun (WGS) entry which is preliminary data.</text>
</comment>
<evidence type="ECO:0000259" key="1">
    <source>
        <dbReference type="Pfam" id="PF04909"/>
    </source>
</evidence>
<dbReference type="InterPro" id="IPR006680">
    <property type="entry name" value="Amidohydro-rel"/>
</dbReference>
<sequence>MSPPLTPPPDRIPKKPQLRCPPGSVDCQVHLFGPASEYPFDPGSKYISEDMLPEDSIRVQDILGLDHAVIVSGGGYGMDTRHLCDTLMRFPDRFRGVALLPGDTAEAEMQRLHGLGVRGTRFVSPRHGTHLPQMSERVATMAAELGWVIQFYPGQGELESFAERLLALPGRIVLDHFAAIPAAGGTDQPAFRTLLRMLDTGRVWVRISGPMRCTKEDFPYPSVTPIAQALVAHAPERLVWGSDWPHVNMVGRAMPNDGDLLDLLLDWCPDEIVRNRILSDQARDLYDFPSPGSRQEINR</sequence>
<dbReference type="SUPFAM" id="SSF51556">
    <property type="entry name" value="Metallo-dependent hydrolases"/>
    <property type="match status" value="1"/>
</dbReference>
<dbReference type="RefSeq" id="WP_209377265.1">
    <property type="nucleotide sequence ID" value="NZ_JAGIZA010000041.1"/>
</dbReference>
<gene>
    <name evidence="2" type="ORF">J5Y10_27090</name>
</gene>
<reference evidence="2" key="1">
    <citation type="submission" date="2021-03" db="EMBL/GenBank/DDBJ databases">
        <authorList>
            <person name="So Y."/>
        </authorList>
    </citation>
    <scope>NUCLEOTIDE SEQUENCE</scope>
    <source>
        <strain evidence="2">SG15</strain>
    </source>
</reference>
<dbReference type="Gene3D" id="3.20.20.140">
    <property type="entry name" value="Metal-dependent hydrolases"/>
    <property type="match status" value="1"/>
</dbReference>
<keyword evidence="3" id="KW-1185">Reference proteome</keyword>
<dbReference type="InterPro" id="IPR032466">
    <property type="entry name" value="Metal_Hydrolase"/>
</dbReference>
<evidence type="ECO:0000313" key="2">
    <source>
        <dbReference type="EMBL" id="MBP0496476.1"/>
    </source>
</evidence>
<dbReference type="PANTHER" id="PTHR35563:SF2">
    <property type="entry name" value="BARREL METAL-DEPENDENT HYDROLASE, PUTATIVE (AFU_ORTHOLOGUE AFUA_1G16240)-RELATED"/>
    <property type="match status" value="1"/>
</dbReference>
<dbReference type="EMBL" id="JAGIZA010000041">
    <property type="protein sequence ID" value="MBP0496476.1"/>
    <property type="molecule type" value="Genomic_DNA"/>
</dbReference>
<dbReference type="PANTHER" id="PTHR35563">
    <property type="entry name" value="BARREL METAL-DEPENDENT HYDROLASE, PUTATIVE (AFU_ORTHOLOGUE AFUA_1G16240)-RELATED"/>
    <property type="match status" value="1"/>
</dbReference>
<protein>
    <submittedName>
        <fullName evidence="2">Amidohydrolase family protein</fullName>
    </submittedName>
</protein>
<dbReference type="Proteomes" id="UP000677537">
    <property type="component" value="Unassembled WGS sequence"/>
</dbReference>
<accession>A0A940N1X8</accession>
<dbReference type="InterPro" id="IPR052358">
    <property type="entry name" value="Aro_Compnd_Degr_Hydrolases"/>
</dbReference>
<dbReference type="AlphaFoldDB" id="A0A940N1X8"/>
<dbReference type="Pfam" id="PF04909">
    <property type="entry name" value="Amidohydro_2"/>
    <property type="match status" value="1"/>
</dbReference>
<dbReference type="GO" id="GO:0016787">
    <property type="term" value="F:hydrolase activity"/>
    <property type="evidence" value="ECO:0007669"/>
    <property type="project" value="InterPro"/>
</dbReference>